<feature type="non-terminal residue" evidence="2">
    <location>
        <position position="1"/>
    </location>
</feature>
<feature type="non-terminal residue" evidence="2">
    <location>
        <position position="221"/>
    </location>
</feature>
<accession>A0A8S4BZH5</accession>
<evidence type="ECO:0000313" key="3">
    <source>
        <dbReference type="Proteomes" id="UP000677803"/>
    </source>
</evidence>
<dbReference type="InterPro" id="IPR012337">
    <property type="entry name" value="RNaseH-like_sf"/>
</dbReference>
<dbReference type="GO" id="GO:0006357">
    <property type="term" value="P:regulation of transcription by RNA polymerase II"/>
    <property type="evidence" value="ECO:0007669"/>
    <property type="project" value="TreeGrafter"/>
</dbReference>
<name>A0A8S4BZH5_9TELE</name>
<evidence type="ECO:0000313" key="2">
    <source>
        <dbReference type="EMBL" id="CAG6016071.1"/>
    </source>
</evidence>
<sequence>KEFASTLKYHISAKHPGVNLEEGPRPSTSCDTSSSSQPHHQTTLEQTLKRKLSKSACDRLSNSLAKWIAMSCRPVSFIEDRGLAEVLQIASSDMTYNPPSQTTIMSKIQQLYDTEKKPKRRRTISNHNYLGVTAHIIDCEWKLQSFALAMLKAETGHYADACARQFLSVAEAWGVQPKITTVGTDSARNMIAAAYEHMPCVAHMSQRTVSFCPRDSDTLAK</sequence>
<gene>
    <name evidence="2" type="ORF">MMEN_LOCUS20037</name>
</gene>
<keyword evidence="3" id="KW-1185">Reference proteome</keyword>
<comment type="caution">
    <text evidence="2">The sequence shown here is derived from an EMBL/GenBank/DDBJ whole genome shotgun (WGS) entry which is preliminary data.</text>
</comment>
<dbReference type="GO" id="GO:0005634">
    <property type="term" value="C:nucleus"/>
    <property type="evidence" value="ECO:0007669"/>
    <property type="project" value="TreeGrafter"/>
</dbReference>
<dbReference type="Proteomes" id="UP000677803">
    <property type="component" value="Unassembled WGS sequence"/>
</dbReference>
<dbReference type="SUPFAM" id="SSF140996">
    <property type="entry name" value="Hermes dimerisation domain"/>
    <property type="match status" value="1"/>
</dbReference>
<dbReference type="InterPro" id="IPR052717">
    <property type="entry name" value="Vacuolar_transposase_reg"/>
</dbReference>
<proteinExistence type="predicted"/>
<protein>
    <submittedName>
        <fullName evidence="2">(Atlantic silverside) hypothetical protein</fullName>
    </submittedName>
</protein>
<dbReference type="OrthoDB" id="529273at2759"/>
<feature type="region of interest" description="Disordered" evidence="1">
    <location>
        <begin position="16"/>
        <end position="41"/>
    </location>
</feature>
<evidence type="ECO:0000256" key="1">
    <source>
        <dbReference type="SAM" id="MobiDB-lite"/>
    </source>
</evidence>
<reference evidence="2" key="1">
    <citation type="submission" date="2021-05" db="EMBL/GenBank/DDBJ databases">
        <authorList>
            <person name="Tigano A."/>
        </authorList>
    </citation>
    <scope>NUCLEOTIDE SEQUENCE</scope>
</reference>
<organism evidence="2 3">
    <name type="scientific">Menidia menidia</name>
    <name type="common">Atlantic silverside</name>
    <dbReference type="NCBI Taxonomy" id="238744"/>
    <lineage>
        <taxon>Eukaryota</taxon>
        <taxon>Metazoa</taxon>
        <taxon>Chordata</taxon>
        <taxon>Craniata</taxon>
        <taxon>Vertebrata</taxon>
        <taxon>Euteleostomi</taxon>
        <taxon>Actinopterygii</taxon>
        <taxon>Neopterygii</taxon>
        <taxon>Teleostei</taxon>
        <taxon>Neoteleostei</taxon>
        <taxon>Acanthomorphata</taxon>
        <taxon>Ovalentaria</taxon>
        <taxon>Atherinomorphae</taxon>
        <taxon>Atheriniformes</taxon>
        <taxon>Atherinopsidae</taxon>
        <taxon>Menidiinae</taxon>
        <taxon>Menidia</taxon>
    </lineage>
</organism>
<feature type="compositionally biased region" description="Low complexity" evidence="1">
    <location>
        <begin position="27"/>
        <end position="36"/>
    </location>
</feature>
<dbReference type="EMBL" id="CAJRST010038888">
    <property type="protein sequence ID" value="CAG6016071.1"/>
    <property type="molecule type" value="Genomic_DNA"/>
</dbReference>
<dbReference type="PANTHER" id="PTHR46169:SF15">
    <property type="entry name" value="INNER CENTROMERE PROTEIN A-LIKE ISOFORM X1-RELATED"/>
    <property type="match status" value="1"/>
</dbReference>
<dbReference type="SUPFAM" id="SSF53098">
    <property type="entry name" value="Ribonuclease H-like"/>
    <property type="match status" value="1"/>
</dbReference>
<dbReference type="AlphaFoldDB" id="A0A8S4BZH5"/>
<dbReference type="PANTHER" id="PTHR46169">
    <property type="entry name" value="DNA REPLICATION-RELATED ELEMENT FACTOR, ISOFORM A"/>
    <property type="match status" value="1"/>
</dbReference>